<dbReference type="Pfam" id="PF14864">
    <property type="entry name" value="Alkyl_sulf_C"/>
    <property type="match status" value="1"/>
</dbReference>
<evidence type="ECO:0000313" key="3">
    <source>
        <dbReference type="Proteomes" id="UP001236014"/>
    </source>
</evidence>
<dbReference type="Proteomes" id="UP001236014">
    <property type="component" value="Chromosome"/>
</dbReference>
<keyword evidence="3" id="KW-1185">Reference proteome</keyword>
<dbReference type="Gene3D" id="3.30.1050.10">
    <property type="entry name" value="SCP2 sterol-binding domain"/>
    <property type="match status" value="1"/>
</dbReference>
<dbReference type="KEGG" id="acab:QRX50_12275"/>
<dbReference type="AlphaFoldDB" id="A0A9Y2IRE5"/>
<proteinExistence type="predicted"/>
<protein>
    <submittedName>
        <fullName evidence="2">Alkyl sulfatase C-terminal domain-containing protein</fullName>
    </submittedName>
</protein>
<feature type="domain" description="Alkyl sulfatase C-terminal" evidence="1">
    <location>
        <begin position="16"/>
        <end position="97"/>
    </location>
</feature>
<organism evidence="2 3">
    <name type="scientific">Amycolatopsis carbonis</name>
    <dbReference type="NCBI Taxonomy" id="715471"/>
    <lineage>
        <taxon>Bacteria</taxon>
        <taxon>Bacillati</taxon>
        <taxon>Actinomycetota</taxon>
        <taxon>Actinomycetes</taxon>
        <taxon>Pseudonocardiales</taxon>
        <taxon>Pseudonocardiaceae</taxon>
        <taxon>Amycolatopsis</taxon>
    </lineage>
</organism>
<accession>A0A9Y2IRE5</accession>
<dbReference type="SUPFAM" id="SSF55718">
    <property type="entry name" value="SCP-like"/>
    <property type="match status" value="1"/>
</dbReference>
<evidence type="ECO:0000313" key="2">
    <source>
        <dbReference type="EMBL" id="WIX83895.1"/>
    </source>
</evidence>
<evidence type="ECO:0000259" key="1">
    <source>
        <dbReference type="Pfam" id="PF14864"/>
    </source>
</evidence>
<dbReference type="EMBL" id="CP127294">
    <property type="protein sequence ID" value="WIX83895.1"/>
    <property type="molecule type" value="Genomic_DNA"/>
</dbReference>
<name>A0A9Y2IRE5_9PSEU</name>
<reference evidence="2 3" key="1">
    <citation type="submission" date="2023-06" db="EMBL/GenBank/DDBJ databases">
        <authorList>
            <person name="Oyuntsetseg B."/>
            <person name="Kim S.B."/>
        </authorList>
    </citation>
    <scope>NUCLEOTIDE SEQUENCE [LARGE SCALE GENOMIC DNA]</scope>
    <source>
        <strain evidence="2 3">2-15</strain>
    </source>
</reference>
<dbReference type="InterPro" id="IPR029229">
    <property type="entry name" value="Alkyl_sulf_C"/>
</dbReference>
<dbReference type="InterPro" id="IPR036527">
    <property type="entry name" value="SCP2_sterol-bd_dom_sf"/>
</dbReference>
<sequence length="97" mass="10358">MSTVPAPPPTRSPSWWRFTDLATTIRTALSNGALIQTANPTSPADVDLTLTLTKEQLLGLLSGARPEDLDHTGDPAVLKRLLTLLDPDDPAFAIVTP</sequence>
<gene>
    <name evidence="2" type="ORF">QRX50_12275</name>
</gene>